<proteinExistence type="predicted"/>
<organism evidence="1 2">
    <name type="scientific">Bacillus mycoides</name>
    <dbReference type="NCBI Taxonomy" id="1405"/>
    <lineage>
        <taxon>Bacteria</taxon>
        <taxon>Bacillati</taxon>
        <taxon>Bacillota</taxon>
        <taxon>Bacilli</taxon>
        <taxon>Bacillales</taxon>
        <taxon>Bacillaceae</taxon>
        <taxon>Bacillus</taxon>
        <taxon>Bacillus cereus group</taxon>
    </lineage>
</organism>
<dbReference type="Proteomes" id="UP000006976">
    <property type="component" value="Unassembled WGS sequence"/>
</dbReference>
<evidence type="ECO:0000313" key="2">
    <source>
        <dbReference type="Proteomes" id="UP000006976"/>
    </source>
</evidence>
<sequence length="33" mass="3943">MKLKIKIGKLKFDFEINKDTFKVIGELIIKMFL</sequence>
<name>A0ABC9QV04_BACMY</name>
<comment type="caution">
    <text evidence="1">The sequence shown here is derived from an EMBL/GenBank/DDBJ whole genome shotgun (WGS) entry which is preliminary data.</text>
</comment>
<gene>
    <name evidence="1" type="ORF">III_06079</name>
</gene>
<dbReference type="AlphaFoldDB" id="A0ABC9QV04"/>
<dbReference type="EMBL" id="AHEV01000060">
    <property type="protein sequence ID" value="EJR28742.1"/>
    <property type="molecule type" value="Genomic_DNA"/>
</dbReference>
<protein>
    <submittedName>
        <fullName evidence="1">Uncharacterized protein</fullName>
    </submittedName>
</protein>
<accession>A0ABC9QV04</accession>
<reference evidence="1 2" key="1">
    <citation type="submission" date="2012-04" db="EMBL/GenBank/DDBJ databases">
        <title>The Genome Sequence of Bacillus cereus VD078.</title>
        <authorList>
            <consortium name="The Broad Institute Genome Sequencing Platform"/>
            <consortium name="The Broad Institute Genome Sequencing Center for Infectious Disease"/>
            <person name="Feldgarden M."/>
            <person name="Van der Auwera G.A."/>
            <person name="Mahillon J."/>
            <person name="Duprez V."/>
            <person name="Timmery S."/>
            <person name="Mattelet C."/>
            <person name="Dierick K."/>
            <person name="Sun M."/>
            <person name="Yu Z."/>
            <person name="Zhu L."/>
            <person name="Hu X."/>
            <person name="Shank E.B."/>
            <person name="Swiecicka I."/>
            <person name="Hansen B.M."/>
            <person name="Andrup L."/>
            <person name="Young S.K."/>
            <person name="Zeng Q."/>
            <person name="Gargeya S."/>
            <person name="Fitzgerald M."/>
            <person name="Haas B."/>
            <person name="Abouelleil A."/>
            <person name="Alvarado L."/>
            <person name="Arachchi H.M."/>
            <person name="Berlin A."/>
            <person name="Chapman S.B."/>
            <person name="Goldberg J."/>
            <person name="Griggs A."/>
            <person name="Gujja S."/>
            <person name="Hansen M."/>
            <person name="Howarth C."/>
            <person name="Imamovic A."/>
            <person name="Larimer J."/>
            <person name="McCowen C."/>
            <person name="Montmayeur A."/>
            <person name="Murphy C."/>
            <person name="Neiman D."/>
            <person name="Pearson M."/>
            <person name="Priest M."/>
            <person name="Roberts A."/>
            <person name="Saif S."/>
            <person name="Shea T."/>
            <person name="Sisk P."/>
            <person name="Sykes S."/>
            <person name="Wortman J."/>
            <person name="Nusbaum C."/>
            <person name="Birren B."/>
        </authorList>
    </citation>
    <scope>NUCLEOTIDE SEQUENCE [LARGE SCALE GENOMIC DNA]</scope>
    <source>
        <strain evidence="1 2">VD078</strain>
    </source>
</reference>
<evidence type="ECO:0000313" key="1">
    <source>
        <dbReference type="EMBL" id="EJR28742.1"/>
    </source>
</evidence>